<evidence type="ECO:0000313" key="2">
    <source>
        <dbReference type="Proteomes" id="UP000275571"/>
    </source>
</evidence>
<proteinExistence type="predicted"/>
<accession>A0A386PPK9</accession>
<name>A0A386PPK9_9SPIR</name>
<reference evidence="1 2" key="1">
    <citation type="journal article" date="2018" name="Infect. Genet. Evol.">
        <title>Genome-wide analysis of Borrelia turcica and 'Candidatus Borrelia tachyglossi' shows relapsing fever-like genomes with unique genomic links to Lyme disease Borrelia.</title>
        <authorList>
            <person name="Gofton A.W."/>
            <person name="Margos G."/>
            <person name="Fingerle V."/>
            <person name="Hepner S."/>
            <person name="Loh S.M."/>
            <person name="Ryan U."/>
            <person name="Irwin P."/>
            <person name="Oskam C.L."/>
        </authorList>
    </citation>
    <scope>NUCLEOTIDE SEQUENCE [LARGE SCALE GENOMIC DNA]</scope>
    <source>
        <strain evidence="1 2">IST7</strain>
        <plasmid evidence="1">lp32-B</plasmid>
    </source>
</reference>
<organism evidence="1 2">
    <name type="scientific">Borrelia turcica IST7</name>
    <dbReference type="NCBI Taxonomy" id="1104446"/>
    <lineage>
        <taxon>Bacteria</taxon>
        <taxon>Pseudomonadati</taxon>
        <taxon>Spirochaetota</taxon>
        <taxon>Spirochaetia</taxon>
        <taxon>Spirochaetales</taxon>
        <taxon>Borreliaceae</taxon>
        <taxon>Borrelia</taxon>
    </lineage>
</organism>
<gene>
    <name evidence="1" type="ORF">DB313_05450</name>
</gene>
<dbReference type="Proteomes" id="UP000275571">
    <property type="component" value="Plasmid lp32-B"/>
</dbReference>
<evidence type="ECO:0000313" key="1">
    <source>
        <dbReference type="EMBL" id="AYE36945.1"/>
    </source>
</evidence>
<dbReference type="AlphaFoldDB" id="A0A386PPK9"/>
<keyword evidence="2" id="KW-1185">Reference proteome</keyword>
<dbReference type="EMBL" id="CP028887">
    <property type="protein sequence ID" value="AYE36945.1"/>
    <property type="molecule type" value="Genomic_DNA"/>
</dbReference>
<keyword evidence="1" id="KW-0614">Plasmid</keyword>
<geneLocation type="plasmid" evidence="2">
    <name>lp32-b</name>
</geneLocation>
<dbReference type="KEGG" id="btur:DB313_05450"/>
<protein>
    <submittedName>
        <fullName evidence="1">Uncharacterized protein</fullName>
    </submittedName>
</protein>
<sequence>MGTLESEVDVNFMLSNHKNKEERKYKSLEDYGLMFILQHEQGFSFPIN</sequence>